<reference evidence="1 2" key="1">
    <citation type="submission" date="2018-06" db="EMBL/GenBank/DDBJ databases">
        <authorList>
            <consortium name="Pathogen Informatics"/>
            <person name="Doyle S."/>
        </authorList>
    </citation>
    <scope>NUCLEOTIDE SEQUENCE [LARGE SCALE GENOMIC DNA]</scope>
    <source>
        <strain evidence="1 2">NCTC13294</strain>
    </source>
</reference>
<dbReference type="AlphaFoldDB" id="A0A381DZC1"/>
<dbReference type="Proteomes" id="UP000254572">
    <property type="component" value="Unassembled WGS sequence"/>
</dbReference>
<keyword evidence="2" id="KW-1185">Reference proteome</keyword>
<proteinExistence type="predicted"/>
<evidence type="ECO:0000313" key="1">
    <source>
        <dbReference type="EMBL" id="SUX18666.1"/>
    </source>
</evidence>
<dbReference type="EMBL" id="UFUW01000001">
    <property type="protein sequence ID" value="SUX18666.1"/>
    <property type="molecule type" value="Genomic_DNA"/>
</dbReference>
<organism evidence="1 2">
    <name type="scientific">Cardiobacterium valvarum</name>
    <dbReference type="NCBI Taxonomy" id="194702"/>
    <lineage>
        <taxon>Bacteria</taxon>
        <taxon>Pseudomonadati</taxon>
        <taxon>Pseudomonadota</taxon>
        <taxon>Gammaproteobacteria</taxon>
        <taxon>Cardiobacteriales</taxon>
        <taxon>Cardiobacteriaceae</taxon>
        <taxon>Cardiobacterium</taxon>
    </lineage>
</organism>
<gene>
    <name evidence="1" type="ORF">NCTC13294_00326</name>
</gene>
<evidence type="ECO:0000313" key="2">
    <source>
        <dbReference type="Proteomes" id="UP000254572"/>
    </source>
</evidence>
<protein>
    <submittedName>
        <fullName evidence="1">Uncharacterized protein</fullName>
    </submittedName>
</protein>
<accession>A0A381DZC1</accession>
<name>A0A381DZC1_9GAMM</name>
<dbReference type="RefSeq" id="WP_115610641.1">
    <property type="nucleotide sequence ID" value="NZ_JBHLZC010000001.1"/>
</dbReference>
<sequence>MTPFLQLPPSREAQQVAAFMRVRHHRRQRRLPALFRLRPSFCRDRNYRRRTLLILALATDNTAADRPLLRQLLRETQRSYTLGLSWDIRDAVAVLTYLLYRHLHSRDIPLLWTARHSGGSDTYYSLDAEITFGFDATDTLHHLAKKRPPRRADRDMAADIRHYLAQKDSHFRSRTDYLAYFAAQRLPLHLETLRESLT</sequence>